<evidence type="ECO:0000259" key="2">
    <source>
        <dbReference type="Pfam" id="PF13581"/>
    </source>
</evidence>
<evidence type="ECO:0000313" key="3">
    <source>
        <dbReference type="EMBL" id="KOG36471.1"/>
    </source>
</evidence>
<evidence type="ECO:0000313" key="4">
    <source>
        <dbReference type="Proteomes" id="UP000037251"/>
    </source>
</evidence>
<dbReference type="Gene3D" id="3.30.565.10">
    <property type="entry name" value="Histidine kinase-like ATPase, C-terminal domain"/>
    <property type="match status" value="1"/>
</dbReference>
<dbReference type="InterPro" id="IPR003594">
    <property type="entry name" value="HATPase_dom"/>
</dbReference>
<dbReference type="SUPFAM" id="SSF55874">
    <property type="entry name" value="ATPase domain of HSP90 chaperone/DNA topoisomerase II/histidine kinase"/>
    <property type="match status" value="1"/>
</dbReference>
<dbReference type="PATRIC" id="fig|67356.5.peg.2985"/>
<dbReference type="GO" id="GO:0004674">
    <property type="term" value="F:protein serine/threonine kinase activity"/>
    <property type="evidence" value="ECO:0007669"/>
    <property type="project" value="UniProtKB-KW"/>
</dbReference>
<dbReference type="Proteomes" id="UP000037251">
    <property type="component" value="Unassembled WGS sequence"/>
</dbReference>
<dbReference type="InterPro" id="IPR036890">
    <property type="entry name" value="HATPase_C_sf"/>
</dbReference>
<sequence>MDQVACMSRKPWELAFTAKPAEVAALRRLMRLHLGIWGLHEVVEEAQLCVSELVSNVITHVGPDTPTTLVVSMRGTQLRIEVHDPNTRTVPTKISADADAEAGRGMLLIDALAQRWGVQLFPDHKVTWCELATNLTTPHGHSGSPQVERAERVLNAYRAHEPTKQAGGSRLTAAVTETVAVGIIADLLHWLRAHGHDADEALDRAQTHFEAEAEALTTLRC</sequence>
<dbReference type="AlphaFoldDB" id="A0A0L8LEI8"/>
<keyword evidence="4" id="KW-1185">Reference proteome</keyword>
<dbReference type="InterPro" id="IPR050267">
    <property type="entry name" value="Anti-sigma-factor_SerPK"/>
</dbReference>
<dbReference type="PANTHER" id="PTHR35526:SF3">
    <property type="entry name" value="ANTI-SIGMA-F FACTOR RSBW"/>
    <property type="match status" value="1"/>
</dbReference>
<dbReference type="Pfam" id="PF13581">
    <property type="entry name" value="HATPase_c_2"/>
    <property type="match status" value="1"/>
</dbReference>
<comment type="caution">
    <text evidence="3">The sequence shown here is derived from an EMBL/GenBank/DDBJ whole genome shotgun (WGS) entry which is preliminary data.</text>
</comment>
<dbReference type="EMBL" id="LGUS01000128">
    <property type="protein sequence ID" value="KOG36471.1"/>
    <property type="molecule type" value="Genomic_DNA"/>
</dbReference>
<dbReference type="OrthoDB" id="3211521at2"/>
<dbReference type="PANTHER" id="PTHR35526">
    <property type="entry name" value="ANTI-SIGMA-F FACTOR RSBW-RELATED"/>
    <property type="match status" value="1"/>
</dbReference>
<organism evidence="3 4">
    <name type="scientific">Streptomyces resistomycificus</name>
    <dbReference type="NCBI Taxonomy" id="67356"/>
    <lineage>
        <taxon>Bacteria</taxon>
        <taxon>Bacillati</taxon>
        <taxon>Actinomycetota</taxon>
        <taxon>Actinomycetes</taxon>
        <taxon>Kitasatosporales</taxon>
        <taxon>Streptomycetaceae</taxon>
        <taxon>Streptomyces</taxon>
        <taxon>Streptomyces aurantiacus group</taxon>
    </lineage>
</organism>
<dbReference type="CDD" id="cd16936">
    <property type="entry name" value="HATPase_RsbW-like"/>
    <property type="match status" value="1"/>
</dbReference>
<reference evidence="4" key="1">
    <citation type="submission" date="2015-07" db="EMBL/GenBank/DDBJ databases">
        <authorList>
            <person name="Ju K.-S."/>
            <person name="Doroghazi J.R."/>
            <person name="Metcalf W.W."/>
        </authorList>
    </citation>
    <scope>NUCLEOTIDE SEQUENCE [LARGE SCALE GENOMIC DNA]</scope>
    <source>
        <strain evidence="4">NRRL 2290</strain>
    </source>
</reference>
<feature type="domain" description="Histidine kinase/HSP90-like ATPase" evidence="2">
    <location>
        <begin position="16"/>
        <end position="116"/>
    </location>
</feature>
<protein>
    <submittedName>
        <fullName evidence="3">Regulator</fullName>
    </submittedName>
</protein>
<keyword evidence="1" id="KW-0723">Serine/threonine-protein kinase</keyword>
<accession>A0A0L8LEI8</accession>
<dbReference type="STRING" id="67356.AQJ84_33560"/>
<gene>
    <name evidence="3" type="ORF">ADK37_13845</name>
</gene>
<evidence type="ECO:0000256" key="1">
    <source>
        <dbReference type="ARBA" id="ARBA00022527"/>
    </source>
</evidence>
<keyword evidence="1" id="KW-0808">Transferase</keyword>
<keyword evidence="1" id="KW-0418">Kinase</keyword>
<name>A0A0L8LEI8_9ACTN</name>
<proteinExistence type="predicted"/>